<comment type="caution">
    <text evidence="1">The sequence shown here is derived from an EMBL/GenBank/DDBJ whole genome shotgun (WGS) entry which is preliminary data.</text>
</comment>
<dbReference type="AlphaFoldDB" id="A0A0J8CCM0"/>
<organism evidence="1 2">
    <name type="scientific">Streptomyces viridochromogenes</name>
    <dbReference type="NCBI Taxonomy" id="1938"/>
    <lineage>
        <taxon>Bacteria</taxon>
        <taxon>Bacillati</taxon>
        <taxon>Actinomycetota</taxon>
        <taxon>Actinomycetes</taxon>
        <taxon>Kitasatosporales</taxon>
        <taxon>Streptomycetaceae</taxon>
        <taxon>Streptomyces</taxon>
    </lineage>
</organism>
<dbReference type="PATRIC" id="fig|1938.3.peg.7000"/>
<dbReference type="EMBL" id="LFNT01000007">
    <property type="protein sequence ID" value="KMS75610.1"/>
    <property type="molecule type" value="Genomic_DNA"/>
</dbReference>
<reference evidence="1 2" key="1">
    <citation type="submission" date="2015-06" db="EMBL/GenBank/DDBJ databases">
        <authorList>
            <person name="Ju K.-S."/>
            <person name="Doroghazi J.R."/>
            <person name="Metcalf W.W."/>
        </authorList>
    </citation>
    <scope>NUCLEOTIDE SEQUENCE [LARGE SCALE GENOMIC DNA]</scope>
    <source>
        <strain evidence="1 2">NRRL 3414</strain>
    </source>
</reference>
<dbReference type="Proteomes" id="UP000037432">
    <property type="component" value="Unassembled WGS sequence"/>
</dbReference>
<dbReference type="RefSeq" id="WP_048580674.1">
    <property type="nucleotide sequence ID" value="NZ_LFNT01000007.1"/>
</dbReference>
<dbReference type="OrthoDB" id="4225510at2"/>
<name>A0A0J8CCM0_STRVR</name>
<evidence type="ECO:0000313" key="2">
    <source>
        <dbReference type="Proteomes" id="UP000037432"/>
    </source>
</evidence>
<evidence type="ECO:0000313" key="1">
    <source>
        <dbReference type="EMBL" id="KMS75610.1"/>
    </source>
</evidence>
<evidence type="ECO:0008006" key="3">
    <source>
        <dbReference type="Google" id="ProtNLM"/>
    </source>
</evidence>
<gene>
    <name evidence="1" type="ORF">ACM01_09555</name>
</gene>
<protein>
    <recommendedName>
        <fullName evidence="3">Muconolactone isomerase domain-containing protein</fullName>
    </recommendedName>
</protein>
<sequence>MHFVLIATHTPEVCPTSNATTRDLMLQAAPDIPNLAQKAGVEIVAGPFVNREHTIVMVVQSEKVENVDRLLMETRLPHWNRVRVLPSLTMEEGLNDIEAQTPIF</sequence>
<accession>A0A0J8CCM0</accession>
<proteinExistence type="predicted"/>